<protein>
    <submittedName>
        <fullName evidence="1">Uncharacterized protein</fullName>
    </submittedName>
</protein>
<proteinExistence type="predicted"/>
<accession>A0ACB8ECC5</accession>
<name>A0ACB8ECC5_9SAUR</name>
<sequence>MQQAALGCTWRISAKRRATKGAAAASEPKDGKPERRAMSKASPVRLIRSIPARPTRFLNSFPAPPPEVQPVKKKSIERNWTVLVNLIGKAEILWNELWVCH</sequence>
<gene>
    <name evidence="1" type="ORF">K3G42_013445</name>
</gene>
<dbReference type="Proteomes" id="UP000827872">
    <property type="component" value="Linkage Group LG14"/>
</dbReference>
<evidence type="ECO:0000313" key="2">
    <source>
        <dbReference type="Proteomes" id="UP000827872"/>
    </source>
</evidence>
<organism evidence="1 2">
    <name type="scientific">Sphaerodactylus townsendi</name>
    <dbReference type="NCBI Taxonomy" id="933632"/>
    <lineage>
        <taxon>Eukaryota</taxon>
        <taxon>Metazoa</taxon>
        <taxon>Chordata</taxon>
        <taxon>Craniata</taxon>
        <taxon>Vertebrata</taxon>
        <taxon>Euteleostomi</taxon>
        <taxon>Lepidosauria</taxon>
        <taxon>Squamata</taxon>
        <taxon>Bifurcata</taxon>
        <taxon>Gekkota</taxon>
        <taxon>Sphaerodactylidae</taxon>
        <taxon>Sphaerodactylus</taxon>
    </lineage>
</organism>
<keyword evidence="2" id="KW-1185">Reference proteome</keyword>
<dbReference type="EMBL" id="CM037627">
    <property type="protein sequence ID" value="KAH7989707.1"/>
    <property type="molecule type" value="Genomic_DNA"/>
</dbReference>
<evidence type="ECO:0000313" key="1">
    <source>
        <dbReference type="EMBL" id="KAH7989707.1"/>
    </source>
</evidence>
<comment type="caution">
    <text evidence="1">The sequence shown here is derived from an EMBL/GenBank/DDBJ whole genome shotgun (WGS) entry which is preliminary data.</text>
</comment>
<reference evidence="1" key="1">
    <citation type="submission" date="2021-08" db="EMBL/GenBank/DDBJ databases">
        <title>The first chromosome-level gecko genome reveals the dynamic sex chromosomes of Neotropical dwarf geckos (Sphaerodactylidae: Sphaerodactylus).</title>
        <authorList>
            <person name="Pinto B.J."/>
            <person name="Keating S.E."/>
            <person name="Gamble T."/>
        </authorList>
    </citation>
    <scope>NUCLEOTIDE SEQUENCE</scope>
    <source>
        <strain evidence="1">TG3544</strain>
    </source>
</reference>